<sequence>MINDRIGAVMEPARIGVQVLCPGADVDDVHDFTLNLRETLLDTDVGDVQQGVAGAAAAGAKSGEVLAVGALVVTLAPVVVDHLMQVISSWLSRQPNDVEIEVDGHRFRGRVSRSQREQLVAAYLRRLDREP</sequence>
<protein>
    <submittedName>
        <fullName evidence="1">Uncharacterized protein</fullName>
    </submittedName>
</protein>
<dbReference type="Proteomes" id="UP001597183">
    <property type="component" value="Unassembled WGS sequence"/>
</dbReference>
<proteinExistence type="predicted"/>
<dbReference type="EMBL" id="JBHTMK010000044">
    <property type="protein sequence ID" value="MFD1370648.1"/>
    <property type="molecule type" value="Genomic_DNA"/>
</dbReference>
<evidence type="ECO:0000313" key="1">
    <source>
        <dbReference type="EMBL" id="MFD1370648.1"/>
    </source>
</evidence>
<evidence type="ECO:0000313" key="2">
    <source>
        <dbReference type="Proteomes" id="UP001597183"/>
    </source>
</evidence>
<reference evidence="2" key="1">
    <citation type="journal article" date="2019" name="Int. J. Syst. Evol. Microbiol.">
        <title>The Global Catalogue of Microorganisms (GCM) 10K type strain sequencing project: providing services to taxonomists for standard genome sequencing and annotation.</title>
        <authorList>
            <consortium name="The Broad Institute Genomics Platform"/>
            <consortium name="The Broad Institute Genome Sequencing Center for Infectious Disease"/>
            <person name="Wu L."/>
            <person name="Ma J."/>
        </authorList>
    </citation>
    <scope>NUCLEOTIDE SEQUENCE [LARGE SCALE GENOMIC DNA]</scope>
    <source>
        <strain evidence="2">CCM 7526</strain>
    </source>
</reference>
<comment type="caution">
    <text evidence="1">The sequence shown here is derived from an EMBL/GenBank/DDBJ whole genome shotgun (WGS) entry which is preliminary data.</text>
</comment>
<dbReference type="RefSeq" id="WP_317793588.1">
    <property type="nucleotide sequence ID" value="NZ_AP028461.1"/>
</dbReference>
<organism evidence="1 2">
    <name type="scientific">Actinoplanes sichuanensis</name>
    <dbReference type="NCBI Taxonomy" id="512349"/>
    <lineage>
        <taxon>Bacteria</taxon>
        <taxon>Bacillati</taxon>
        <taxon>Actinomycetota</taxon>
        <taxon>Actinomycetes</taxon>
        <taxon>Micromonosporales</taxon>
        <taxon>Micromonosporaceae</taxon>
        <taxon>Actinoplanes</taxon>
    </lineage>
</organism>
<name>A0ABW4AL22_9ACTN</name>
<gene>
    <name evidence="1" type="ORF">ACFQ5G_35375</name>
</gene>
<accession>A0ABW4AL22</accession>
<keyword evidence="2" id="KW-1185">Reference proteome</keyword>